<keyword evidence="2" id="KW-0813">Transport</keyword>
<evidence type="ECO:0000259" key="8">
    <source>
        <dbReference type="PROSITE" id="PS50850"/>
    </source>
</evidence>
<feature type="transmembrane region" description="Helical" evidence="7">
    <location>
        <begin position="321"/>
        <end position="342"/>
    </location>
</feature>
<dbReference type="Gene3D" id="1.20.1250.20">
    <property type="entry name" value="MFS general substrate transporter like domains"/>
    <property type="match status" value="1"/>
</dbReference>
<protein>
    <submittedName>
        <fullName evidence="9">Transporter, major facilitator family protein</fullName>
    </submittedName>
</protein>
<feature type="transmembrane region" description="Helical" evidence="7">
    <location>
        <begin position="73"/>
        <end position="92"/>
    </location>
</feature>
<keyword evidence="10" id="KW-1185">Reference proteome</keyword>
<dbReference type="STRING" id="85558.T45_06931"/>
<keyword evidence="5 7" id="KW-0472">Membrane</keyword>
<evidence type="ECO:0000256" key="7">
    <source>
        <dbReference type="SAM" id="Phobius"/>
    </source>
</evidence>
<keyword evidence="4 7" id="KW-1133">Transmembrane helix</keyword>
<proteinExistence type="predicted"/>
<feature type="transmembrane region" description="Helical" evidence="7">
    <location>
        <begin position="349"/>
        <end position="369"/>
    </location>
</feature>
<dbReference type="PATRIC" id="fig|698760.3.peg.5559"/>
<dbReference type="GO" id="GO:0005886">
    <property type="term" value="C:plasma membrane"/>
    <property type="evidence" value="ECO:0007669"/>
    <property type="project" value="UniProtKB-SubCell"/>
</dbReference>
<dbReference type="PANTHER" id="PTHR23511">
    <property type="entry name" value="SYNAPTIC VESICLE GLYCOPROTEIN 2"/>
    <property type="match status" value="1"/>
</dbReference>
<dbReference type="Pfam" id="PF00083">
    <property type="entry name" value="Sugar_tr"/>
    <property type="match status" value="1"/>
</dbReference>
<evidence type="ECO:0000256" key="5">
    <source>
        <dbReference type="ARBA" id="ARBA00023136"/>
    </source>
</evidence>
<accession>L7F3Q4</accession>
<feature type="transmembrane region" description="Helical" evidence="7">
    <location>
        <begin position="129"/>
        <end position="150"/>
    </location>
</feature>
<evidence type="ECO:0000313" key="9">
    <source>
        <dbReference type="EMBL" id="ELP65611.1"/>
    </source>
</evidence>
<dbReference type="InterPro" id="IPR036259">
    <property type="entry name" value="MFS_trans_sf"/>
</dbReference>
<dbReference type="GeneID" id="97405595"/>
<feature type="transmembrane region" description="Helical" evidence="7">
    <location>
        <begin position="194"/>
        <end position="213"/>
    </location>
</feature>
<evidence type="ECO:0000256" key="3">
    <source>
        <dbReference type="ARBA" id="ARBA00022692"/>
    </source>
</evidence>
<dbReference type="GO" id="GO:0022857">
    <property type="term" value="F:transmembrane transporter activity"/>
    <property type="evidence" value="ECO:0007669"/>
    <property type="project" value="InterPro"/>
</dbReference>
<dbReference type="CDD" id="cd17316">
    <property type="entry name" value="MFS_SV2_like"/>
    <property type="match status" value="1"/>
</dbReference>
<feature type="transmembrane region" description="Helical" evidence="7">
    <location>
        <begin position="411"/>
        <end position="434"/>
    </location>
</feature>
<sequence length="521" mass="54959">MSSASASAGSGRTITSSIPARLDRLPWSRWHWTIVIGLGTVWILDGLEVTVVGNISSRLSEPGSGLPITSGQVTGIAAALYVAGACVGALFWGRMTDRFGRKKLFMITLAVYLVATALTAVSFSTWWFFAFRFLTGFGIGGEYAAINSAIDELIPSFYRGRVDLIINGSFWIGAVGGSLLSIVALNTDILAADVGWRLTFALGVVLGLVILVVRRHVPESPRWLLIHGREREAEEIVSSIERKIESEKGEPLPEPETEITIQQHKTVGFGEIARTVFATYRKRSVLGFSLFIGQAFLYNAITFGFGAILTTFFDVPSGNTGYYFAVIAVGNFFGPLLLGKLFDTVGRRVMISSTYLLSGVLLFGTAWLFDRGSLTATTLTACWCAVLFFASAGASSAYLTVSEIFPMETRAMSIAFFYAIGTAAGGITGPLVFADLTASGVVGDTVLAFQIGAGLMCAAGIVAAFLAVNAERRSLEDIAKPLSAVASASAKVRGKVTGKAAGGAPATVAGEGADPAPSAPA</sequence>
<dbReference type="InterPro" id="IPR020846">
    <property type="entry name" value="MFS_dom"/>
</dbReference>
<organism evidence="9 10">
    <name type="scientific">Streptomyces turgidiscabies (strain Car8)</name>
    <dbReference type="NCBI Taxonomy" id="698760"/>
    <lineage>
        <taxon>Bacteria</taxon>
        <taxon>Bacillati</taxon>
        <taxon>Actinomycetota</taxon>
        <taxon>Actinomycetes</taxon>
        <taxon>Kitasatosporales</taxon>
        <taxon>Streptomycetaceae</taxon>
        <taxon>Streptomyces</taxon>
    </lineage>
</organism>
<dbReference type="Proteomes" id="UP000010931">
    <property type="component" value="Unassembled WGS sequence"/>
</dbReference>
<dbReference type="EMBL" id="AEJB01000362">
    <property type="protein sequence ID" value="ELP65611.1"/>
    <property type="molecule type" value="Genomic_DNA"/>
</dbReference>
<comment type="caution">
    <text evidence="9">The sequence shown here is derived from an EMBL/GenBank/DDBJ whole genome shotgun (WGS) entry which is preliminary data.</text>
</comment>
<feature type="transmembrane region" description="Helical" evidence="7">
    <location>
        <begin position="446"/>
        <end position="468"/>
    </location>
</feature>
<name>L7F3Q4_STRT8</name>
<evidence type="ECO:0000256" key="1">
    <source>
        <dbReference type="ARBA" id="ARBA00004651"/>
    </source>
</evidence>
<feature type="transmembrane region" description="Helical" evidence="7">
    <location>
        <begin position="162"/>
        <end position="182"/>
    </location>
</feature>
<dbReference type="SUPFAM" id="SSF103473">
    <property type="entry name" value="MFS general substrate transporter"/>
    <property type="match status" value="1"/>
</dbReference>
<dbReference type="PROSITE" id="PS50850">
    <property type="entry name" value="MFS"/>
    <property type="match status" value="1"/>
</dbReference>
<evidence type="ECO:0000256" key="2">
    <source>
        <dbReference type="ARBA" id="ARBA00022448"/>
    </source>
</evidence>
<evidence type="ECO:0000313" key="10">
    <source>
        <dbReference type="Proteomes" id="UP000010931"/>
    </source>
</evidence>
<feature type="transmembrane region" description="Helical" evidence="7">
    <location>
        <begin position="30"/>
        <end position="53"/>
    </location>
</feature>
<dbReference type="PANTHER" id="PTHR23511:SF34">
    <property type="entry name" value="SYNAPTIC VESICLE GLYCOPROTEIN 2"/>
    <property type="match status" value="1"/>
</dbReference>
<feature type="region of interest" description="Disordered" evidence="6">
    <location>
        <begin position="495"/>
        <end position="521"/>
    </location>
</feature>
<feature type="transmembrane region" description="Helical" evidence="7">
    <location>
        <begin position="375"/>
        <end position="399"/>
    </location>
</feature>
<evidence type="ECO:0000256" key="4">
    <source>
        <dbReference type="ARBA" id="ARBA00022989"/>
    </source>
</evidence>
<feature type="transmembrane region" description="Helical" evidence="7">
    <location>
        <begin position="104"/>
        <end position="123"/>
    </location>
</feature>
<reference evidence="9 10" key="1">
    <citation type="journal article" date="2011" name="Plasmid">
        <title>Streptomyces turgidiscabies Car8 contains a modular pathogenicity island that shares virulence genes with other actinobacterial plant pathogens.</title>
        <authorList>
            <person name="Huguet-Tapia J.C."/>
            <person name="Badger J.H."/>
            <person name="Loria R."/>
            <person name="Pettis G.S."/>
        </authorList>
    </citation>
    <scope>NUCLEOTIDE SEQUENCE [LARGE SCALE GENOMIC DNA]</scope>
    <source>
        <strain evidence="9 10">Car8</strain>
    </source>
</reference>
<keyword evidence="3 7" id="KW-0812">Transmembrane</keyword>
<gene>
    <name evidence="9" type="ORF">STRTUCAR8_00253</name>
</gene>
<evidence type="ECO:0000256" key="6">
    <source>
        <dbReference type="SAM" id="MobiDB-lite"/>
    </source>
</evidence>
<feature type="domain" description="Major facilitator superfamily (MFS) profile" evidence="8">
    <location>
        <begin position="34"/>
        <end position="471"/>
    </location>
</feature>
<dbReference type="AlphaFoldDB" id="L7F3Q4"/>
<dbReference type="InterPro" id="IPR005828">
    <property type="entry name" value="MFS_sugar_transport-like"/>
</dbReference>
<feature type="transmembrane region" description="Helical" evidence="7">
    <location>
        <begin position="285"/>
        <end position="309"/>
    </location>
</feature>
<dbReference type="RefSeq" id="WP_006379309.1">
    <property type="nucleotide sequence ID" value="NZ_AEJB01000362.1"/>
</dbReference>
<comment type="subcellular location">
    <subcellularLocation>
        <location evidence="1">Cell membrane</location>
        <topology evidence="1">Multi-pass membrane protein</topology>
    </subcellularLocation>
</comment>